<dbReference type="OrthoDB" id="429145at2759"/>
<keyword evidence="4" id="KW-1185">Reference proteome</keyword>
<evidence type="ECO:0000313" key="3">
    <source>
        <dbReference type="EMBL" id="TRY61886.1"/>
    </source>
</evidence>
<dbReference type="STRING" id="6832.A0A553N8W7"/>
<accession>A0A553N8W7</accession>
<dbReference type="InterPro" id="IPR001148">
    <property type="entry name" value="CA_dom"/>
</dbReference>
<dbReference type="InterPro" id="IPR023561">
    <property type="entry name" value="Carbonic_anhydrase_a-class"/>
</dbReference>
<proteinExistence type="inferred from homology"/>
<dbReference type="EMBL" id="VCGU01000459">
    <property type="protein sequence ID" value="TRY61886.1"/>
    <property type="molecule type" value="Genomic_DNA"/>
</dbReference>
<gene>
    <name evidence="3" type="ORF">TCAL_09260</name>
</gene>
<evidence type="ECO:0000313" key="4">
    <source>
        <dbReference type="Proteomes" id="UP000318571"/>
    </source>
</evidence>
<dbReference type="PROSITE" id="PS51144">
    <property type="entry name" value="ALPHA_CA_2"/>
    <property type="match status" value="1"/>
</dbReference>
<dbReference type="CDD" id="cd00326">
    <property type="entry name" value="alpha_CA"/>
    <property type="match status" value="1"/>
</dbReference>
<dbReference type="SUPFAM" id="SSF51069">
    <property type="entry name" value="Carbonic anhydrase"/>
    <property type="match status" value="1"/>
</dbReference>
<dbReference type="OMA" id="NTVQWIV"/>
<dbReference type="Gene3D" id="3.10.200.10">
    <property type="entry name" value="Alpha carbonic anhydrase"/>
    <property type="match status" value="1"/>
</dbReference>
<dbReference type="AlphaFoldDB" id="A0A553N8W7"/>
<reference evidence="3 4" key="1">
    <citation type="journal article" date="2018" name="Nat. Ecol. Evol.">
        <title>Genomic signatures of mitonuclear coevolution across populations of Tigriopus californicus.</title>
        <authorList>
            <person name="Barreto F.S."/>
            <person name="Watson E.T."/>
            <person name="Lima T.G."/>
            <person name="Willett C.S."/>
            <person name="Edmands S."/>
            <person name="Li W."/>
            <person name="Burton R.S."/>
        </authorList>
    </citation>
    <scope>NUCLEOTIDE SEQUENCE [LARGE SCALE GENOMIC DNA]</scope>
    <source>
        <strain evidence="3 4">San Diego</strain>
    </source>
</reference>
<comment type="caution">
    <text evidence="3">The sequence shown here is derived from an EMBL/GenBank/DDBJ whole genome shotgun (WGS) entry which is preliminary data.</text>
</comment>
<dbReference type="Pfam" id="PF00194">
    <property type="entry name" value="Carb_anhydrase"/>
    <property type="match status" value="1"/>
</dbReference>
<dbReference type="GO" id="GO:0004089">
    <property type="term" value="F:carbonate dehydratase activity"/>
    <property type="evidence" value="ECO:0007669"/>
    <property type="project" value="InterPro"/>
</dbReference>
<organism evidence="3 4">
    <name type="scientific">Tigriopus californicus</name>
    <name type="common">Marine copepod</name>
    <dbReference type="NCBI Taxonomy" id="6832"/>
    <lineage>
        <taxon>Eukaryota</taxon>
        <taxon>Metazoa</taxon>
        <taxon>Ecdysozoa</taxon>
        <taxon>Arthropoda</taxon>
        <taxon>Crustacea</taxon>
        <taxon>Multicrustacea</taxon>
        <taxon>Hexanauplia</taxon>
        <taxon>Copepoda</taxon>
        <taxon>Harpacticoida</taxon>
        <taxon>Harpacticidae</taxon>
        <taxon>Tigriopus</taxon>
    </lineage>
</organism>
<dbReference type="SMART" id="SM01057">
    <property type="entry name" value="Carb_anhydrase"/>
    <property type="match status" value="1"/>
</dbReference>
<dbReference type="PANTHER" id="PTHR18952:SF124">
    <property type="entry name" value="CARBONIC ANHYDRASE 7"/>
    <property type="match status" value="1"/>
</dbReference>
<evidence type="ECO:0000256" key="1">
    <source>
        <dbReference type="ARBA" id="ARBA00010718"/>
    </source>
</evidence>
<dbReference type="Proteomes" id="UP000318571">
    <property type="component" value="Chromosome 8"/>
</dbReference>
<dbReference type="GO" id="GO:0008270">
    <property type="term" value="F:zinc ion binding"/>
    <property type="evidence" value="ECO:0007669"/>
    <property type="project" value="InterPro"/>
</dbReference>
<evidence type="ECO:0000259" key="2">
    <source>
        <dbReference type="PROSITE" id="PS51144"/>
    </source>
</evidence>
<dbReference type="GO" id="GO:0005737">
    <property type="term" value="C:cytoplasm"/>
    <property type="evidence" value="ECO:0007669"/>
    <property type="project" value="TreeGrafter"/>
</dbReference>
<sequence>MSSVRLMMTSPLPSTHKVLVAFVFGVLFVASQGFKVAQFDYKARGPSTWWFFHPEQCDDLLFPLQSPIELNSTFNQYDILLNEELEFSNGQTPPKSLELFNDGTTLLMRPNYPEGKRPILTGGPLIPFRKYQLDHMIWHWGEDDSNGGEHVIDGVSAPMELQLVFTNLIYPDFDEAGRSEDGLVILAIQFEIDDSMKNDKLRLYDKVLRSLRKSGNRIQIEASGLPSLRDLTNVVDFGEYFAYHGSLTRPPCFNTVQWIVLKNKVNIHPSQVSSFRALKGFDGQPMTRNWRPIQHQNHRTIVFKGPVV</sequence>
<name>A0A553N8W7_TIGCA</name>
<protein>
    <recommendedName>
        <fullName evidence="2">Alpha-carbonic anhydrase domain-containing protein</fullName>
    </recommendedName>
</protein>
<dbReference type="PANTHER" id="PTHR18952">
    <property type="entry name" value="CARBONIC ANHYDRASE"/>
    <property type="match status" value="1"/>
</dbReference>
<dbReference type="InterPro" id="IPR036398">
    <property type="entry name" value="CA_dom_sf"/>
</dbReference>
<comment type="similarity">
    <text evidence="1">Belongs to the alpha-carbonic anhydrase family.</text>
</comment>
<feature type="domain" description="Alpha-carbonic anhydrase" evidence="2">
    <location>
        <begin position="37"/>
        <end position="305"/>
    </location>
</feature>